<evidence type="ECO:0000313" key="7">
    <source>
        <dbReference type="Proteomes" id="UP000035963"/>
    </source>
</evidence>
<comment type="caution">
    <text evidence="6">The sequence shown here is derived from an EMBL/GenBank/DDBJ whole genome shotgun (WGS) entry which is preliminary data.</text>
</comment>
<dbReference type="InterPro" id="IPR010252">
    <property type="entry name" value="HutF"/>
</dbReference>
<feature type="domain" description="Amidohydrolase-related" evidence="5">
    <location>
        <begin position="59"/>
        <end position="433"/>
    </location>
</feature>
<dbReference type="InterPro" id="IPR006680">
    <property type="entry name" value="Amidohydro-rel"/>
</dbReference>
<dbReference type="EMBL" id="AEJF01000075">
    <property type="protein sequence ID" value="KLU26306.1"/>
    <property type="molecule type" value="Genomic_DNA"/>
</dbReference>
<keyword evidence="7" id="KW-1185">Reference proteome</keyword>
<keyword evidence="4" id="KW-0862">Zinc</keyword>
<comment type="cofactor">
    <cofactor evidence="1">
        <name>Zn(2+)</name>
        <dbReference type="ChEBI" id="CHEBI:29105"/>
    </cofactor>
</comment>
<dbReference type="InterPro" id="IPR032466">
    <property type="entry name" value="Metal_Hydrolase"/>
</dbReference>
<dbReference type="NCBIfam" id="NF006681">
    <property type="entry name" value="PRK09229.1-2"/>
    <property type="match status" value="1"/>
</dbReference>
<dbReference type="InterPro" id="IPR051607">
    <property type="entry name" value="Metallo-dep_hydrolases"/>
</dbReference>
<dbReference type="GO" id="GO:0019239">
    <property type="term" value="F:deaminase activity"/>
    <property type="evidence" value="ECO:0007669"/>
    <property type="project" value="TreeGrafter"/>
</dbReference>
<protein>
    <submittedName>
        <fullName evidence="6">N-formimino-L-glutamate deiminase</fullName>
    </submittedName>
</protein>
<sequence>MTSASYVMEHGGGLFASAAFLFDGWHRDVALRWNAAGELTHVTPDATRDARFPRARGPVIPGMPNLHSHAFQRAMAGLTETRGNPADSFWSWRTLMYRFADRLTPFHLEAISRHLYIEMLKAGYTSVCEFHYVHHAANGKPYANPAEHAERIIGAAQDAGIGLTLLPVLYQYSGFGEQPPLAHQARFISSPEWILDLLARLRRDHPTHGALCYGAAPHSLRAVSEASLNALVRGLRHDDLDAPLHIHVAEQTKEVDDCIAAHGQRPVQWLFDRQTVDARWCLVHATHLSNAEYAAIAKSGATVGLCPTTEANLGDGFFDAPRYLADGGRWGIGSDSNVGVSVRAELRLLEYGQRLLHRSRNALASVAEPAVADGLYRAAVTGGAAATGREVAGLRVGQRADFCVLDADHPAVMDRTPSQILSGFVFCEHGGEPVRDVYTGGRAVVVDGYHAQQDSAFADYRVALKDLLS</sequence>
<dbReference type="SUPFAM" id="SSF51338">
    <property type="entry name" value="Composite domain of metallo-dependent hydrolases"/>
    <property type="match status" value="1"/>
</dbReference>
<proteinExistence type="predicted"/>
<dbReference type="Proteomes" id="UP000035963">
    <property type="component" value="Unassembled WGS sequence"/>
</dbReference>
<dbReference type="GO" id="GO:0005829">
    <property type="term" value="C:cytosol"/>
    <property type="evidence" value="ECO:0007669"/>
    <property type="project" value="TreeGrafter"/>
</dbReference>
<dbReference type="PANTHER" id="PTHR11271:SF48">
    <property type="entry name" value="AMIDOHYDROLASE-RELATED DOMAIN-CONTAINING PROTEIN"/>
    <property type="match status" value="1"/>
</dbReference>
<name>A0A0J1D0Z9_9BURK</name>
<dbReference type="NCBIfam" id="TIGR02022">
    <property type="entry name" value="hutF"/>
    <property type="match status" value="1"/>
</dbReference>
<evidence type="ECO:0000256" key="2">
    <source>
        <dbReference type="ARBA" id="ARBA00022723"/>
    </source>
</evidence>
<evidence type="ECO:0000256" key="3">
    <source>
        <dbReference type="ARBA" id="ARBA00022801"/>
    </source>
</evidence>
<organism evidence="6 7">
    <name type="scientific">Caballeronia mineralivorans PML1(12)</name>
    <dbReference type="NCBI Taxonomy" id="908627"/>
    <lineage>
        <taxon>Bacteria</taxon>
        <taxon>Pseudomonadati</taxon>
        <taxon>Pseudomonadota</taxon>
        <taxon>Betaproteobacteria</taxon>
        <taxon>Burkholderiales</taxon>
        <taxon>Burkholderiaceae</taxon>
        <taxon>Caballeronia</taxon>
    </lineage>
</organism>
<dbReference type="RefSeq" id="WP_047846652.1">
    <property type="nucleotide sequence ID" value="NZ_AEJF01000075.1"/>
</dbReference>
<evidence type="ECO:0000256" key="4">
    <source>
        <dbReference type="ARBA" id="ARBA00022833"/>
    </source>
</evidence>
<dbReference type="PATRIC" id="fig|908627.4.peg.2445"/>
<reference evidence="6 7" key="1">
    <citation type="journal article" date="2015" name="Genome Announc.">
        <title>Draft Genome Sequence of Burkholderia sp. Strain PML1(12), an Ectomycorrhizosphere-Inhabiting Bacterium with Effective Mineral-Weathering Ability.</title>
        <authorList>
            <person name="Uroz S."/>
            <person name="Oger P."/>
        </authorList>
    </citation>
    <scope>NUCLEOTIDE SEQUENCE [LARGE SCALE GENOMIC DNA]</scope>
    <source>
        <strain evidence="7">PML1(12)</strain>
    </source>
</reference>
<dbReference type="AlphaFoldDB" id="A0A0J1D0Z9"/>
<evidence type="ECO:0000259" key="5">
    <source>
        <dbReference type="Pfam" id="PF01979"/>
    </source>
</evidence>
<dbReference type="GO" id="GO:0046872">
    <property type="term" value="F:metal ion binding"/>
    <property type="evidence" value="ECO:0007669"/>
    <property type="project" value="UniProtKB-KW"/>
</dbReference>
<dbReference type="PANTHER" id="PTHR11271">
    <property type="entry name" value="GUANINE DEAMINASE"/>
    <property type="match status" value="1"/>
</dbReference>
<dbReference type="Pfam" id="PF01979">
    <property type="entry name" value="Amidohydro_1"/>
    <property type="match status" value="1"/>
</dbReference>
<evidence type="ECO:0000256" key="1">
    <source>
        <dbReference type="ARBA" id="ARBA00001947"/>
    </source>
</evidence>
<dbReference type="SUPFAM" id="SSF51556">
    <property type="entry name" value="Metallo-dependent hydrolases"/>
    <property type="match status" value="1"/>
</dbReference>
<dbReference type="Gene3D" id="2.30.40.10">
    <property type="entry name" value="Urease, subunit C, domain 1"/>
    <property type="match status" value="1"/>
</dbReference>
<gene>
    <name evidence="6" type="ORF">EOS_11035</name>
</gene>
<dbReference type="Gene3D" id="3.20.20.140">
    <property type="entry name" value="Metal-dependent hydrolases"/>
    <property type="match status" value="1"/>
</dbReference>
<dbReference type="NCBIfam" id="NF006684">
    <property type="entry name" value="PRK09229.1-5"/>
    <property type="match status" value="1"/>
</dbReference>
<keyword evidence="2" id="KW-0479">Metal-binding</keyword>
<accession>A0A0J1D0Z9</accession>
<dbReference type="InterPro" id="IPR011059">
    <property type="entry name" value="Metal-dep_hydrolase_composite"/>
</dbReference>
<keyword evidence="3" id="KW-0378">Hydrolase</keyword>
<evidence type="ECO:0000313" key="6">
    <source>
        <dbReference type="EMBL" id="KLU26306.1"/>
    </source>
</evidence>